<dbReference type="InterPro" id="IPR011008">
    <property type="entry name" value="Dimeric_a/b-barrel"/>
</dbReference>
<protein>
    <recommendedName>
        <fullName evidence="3">ABM domain-containing protein</fullName>
    </recommendedName>
</protein>
<dbReference type="Proteomes" id="UP000008460">
    <property type="component" value="Chromosome"/>
</dbReference>
<proteinExistence type="predicted"/>
<organism evidence="1 2">
    <name type="scientific">Cellulomonas fimi (strain ATCC 484 / DSM 20113 / JCM 1341 / CCUG 24087 / LMG 16345 / NBRC 15513 / NCIMB 8980 / NCTC 7547 / NRS-133)</name>
    <dbReference type="NCBI Taxonomy" id="590998"/>
    <lineage>
        <taxon>Bacteria</taxon>
        <taxon>Bacillati</taxon>
        <taxon>Actinomycetota</taxon>
        <taxon>Actinomycetes</taxon>
        <taxon>Micrococcales</taxon>
        <taxon>Cellulomonadaceae</taxon>
        <taxon>Cellulomonas</taxon>
    </lineage>
</organism>
<evidence type="ECO:0000313" key="2">
    <source>
        <dbReference type="Proteomes" id="UP000008460"/>
    </source>
</evidence>
<accession>F4H5E3</accession>
<dbReference type="eggNOG" id="ENOG502ZHXH">
    <property type="taxonomic scope" value="Bacteria"/>
</dbReference>
<reference evidence="1 2" key="1">
    <citation type="submission" date="2011-04" db="EMBL/GenBank/DDBJ databases">
        <title>Complete sequence of Cellulomonas fimi ATCC 484.</title>
        <authorList>
            <consortium name="US DOE Joint Genome Institute"/>
            <person name="Lucas S."/>
            <person name="Han J."/>
            <person name="Lapidus A."/>
            <person name="Cheng J.-F."/>
            <person name="Goodwin L."/>
            <person name="Pitluck S."/>
            <person name="Peters L."/>
            <person name="Chertkov O."/>
            <person name="Detter J.C."/>
            <person name="Han C."/>
            <person name="Tapia R."/>
            <person name="Land M."/>
            <person name="Hauser L."/>
            <person name="Kyrpides N."/>
            <person name="Ivanova N."/>
            <person name="Ovchinnikova G."/>
            <person name="Pagani I."/>
            <person name="Mead D."/>
            <person name="Brumm P."/>
            <person name="Woyke T."/>
        </authorList>
    </citation>
    <scope>NUCLEOTIDE SEQUENCE [LARGE SCALE GENOMIC DNA]</scope>
    <source>
        <strain evidence="2">ATCC 484 / DSM 20113 / JCM 1341 / NBRC 15513 / NCIMB 8980 / NCTC 7547</strain>
    </source>
</reference>
<evidence type="ECO:0008006" key="3">
    <source>
        <dbReference type="Google" id="ProtNLM"/>
    </source>
</evidence>
<gene>
    <name evidence="1" type="ordered locus">Celf_3760</name>
</gene>
<dbReference type="STRING" id="590998.Celf_3760"/>
<dbReference type="AlphaFoldDB" id="F4H5E3"/>
<evidence type="ECO:0000313" key="1">
    <source>
        <dbReference type="EMBL" id="AEE47866.1"/>
    </source>
</evidence>
<dbReference type="EMBL" id="CP002666">
    <property type="protein sequence ID" value="AEE47866.1"/>
    <property type="molecule type" value="Genomic_DNA"/>
</dbReference>
<sequence length="102" mass="11986">MRVITLYLHGRVRTSRVDLEAFLRRARPTYEAPGGIRTRLQWRLDDPAEFVEIMEYADRATYDADQVRVEQDPAMRALLAQWRAHLDGPPRVEAFEESDLRD</sequence>
<dbReference type="HOGENOM" id="CLU_2315166_0_0_11"/>
<dbReference type="SUPFAM" id="SSF54909">
    <property type="entry name" value="Dimeric alpha+beta barrel"/>
    <property type="match status" value="1"/>
</dbReference>
<name>F4H5E3_CELFA</name>
<keyword evidence="2" id="KW-1185">Reference proteome</keyword>
<dbReference type="Gene3D" id="3.30.70.100">
    <property type="match status" value="1"/>
</dbReference>
<dbReference type="KEGG" id="cfi:Celf_3760"/>